<reference evidence="1 2" key="1">
    <citation type="submission" date="2016-01" db="EMBL/GenBank/DDBJ databases">
        <title>The new phylogeny of the genus Mycobacterium.</title>
        <authorList>
            <person name="Tarcisio F."/>
            <person name="Conor M."/>
            <person name="Antonella G."/>
            <person name="Elisabetta G."/>
            <person name="Giulia F.S."/>
            <person name="Sara T."/>
            <person name="Anna F."/>
            <person name="Clotilde B."/>
            <person name="Roberto B."/>
            <person name="Veronica D.S."/>
            <person name="Fabio R."/>
            <person name="Monica P."/>
            <person name="Olivier J."/>
            <person name="Enrico T."/>
            <person name="Nicola S."/>
        </authorList>
    </citation>
    <scope>NUCLEOTIDE SEQUENCE [LARGE SCALE GENOMIC DNA]</scope>
    <source>
        <strain evidence="1 2">ATCC 700010</strain>
    </source>
</reference>
<comment type="caution">
    <text evidence="1">The sequence shown here is derived from an EMBL/GenBank/DDBJ whole genome shotgun (WGS) entry which is preliminary data.</text>
</comment>
<organism evidence="1 2">
    <name type="scientific">Mycolicibacterium wolinskyi</name>
    <dbReference type="NCBI Taxonomy" id="59750"/>
    <lineage>
        <taxon>Bacteria</taxon>
        <taxon>Bacillati</taxon>
        <taxon>Actinomycetota</taxon>
        <taxon>Actinomycetes</taxon>
        <taxon>Mycobacteriales</taxon>
        <taxon>Mycobacteriaceae</taxon>
        <taxon>Mycolicibacterium</taxon>
    </lineage>
</organism>
<protein>
    <submittedName>
        <fullName evidence="1">Uncharacterized protein</fullName>
    </submittedName>
</protein>
<name>A0A1X2FKC0_9MYCO</name>
<sequence length="79" mass="8613">MRSGAMTKRVVMSDTPNIYALGAEQARRDAKEFARLAKLTENDNVKVWLIAAVSKALVAAKVMDDNPGLRTVPAEPELT</sequence>
<evidence type="ECO:0000313" key="1">
    <source>
        <dbReference type="EMBL" id="ORX18419.1"/>
    </source>
</evidence>
<gene>
    <name evidence="1" type="ORF">AWC31_14030</name>
</gene>
<dbReference type="AlphaFoldDB" id="A0A1X2FKC0"/>
<proteinExistence type="predicted"/>
<dbReference type="Proteomes" id="UP000193964">
    <property type="component" value="Unassembled WGS sequence"/>
</dbReference>
<accession>A0A1X2FKC0</accession>
<evidence type="ECO:0000313" key="2">
    <source>
        <dbReference type="Proteomes" id="UP000193964"/>
    </source>
</evidence>
<dbReference type="EMBL" id="LQQA01000005">
    <property type="protein sequence ID" value="ORX18419.1"/>
    <property type="molecule type" value="Genomic_DNA"/>
</dbReference>